<reference evidence="2" key="1">
    <citation type="submission" date="2021-07" db="EMBL/GenBank/DDBJ databases">
        <authorList>
            <person name="Branca A.L. A."/>
        </authorList>
    </citation>
    <scope>NUCLEOTIDE SEQUENCE</scope>
</reference>
<comment type="caution">
    <text evidence="2">The sequence shown here is derived from an EMBL/GenBank/DDBJ whole genome shotgun (WGS) entry which is preliminary data.</text>
</comment>
<feature type="transmembrane region" description="Helical" evidence="1">
    <location>
        <begin position="55"/>
        <end position="75"/>
    </location>
</feature>
<keyword evidence="1" id="KW-1133">Transmembrane helix</keyword>
<evidence type="ECO:0008006" key="4">
    <source>
        <dbReference type="Google" id="ProtNLM"/>
    </source>
</evidence>
<feature type="transmembrane region" description="Helical" evidence="1">
    <location>
        <begin position="378"/>
        <end position="404"/>
    </location>
</feature>
<evidence type="ECO:0000313" key="3">
    <source>
        <dbReference type="Proteomes" id="UP001154252"/>
    </source>
</evidence>
<sequence length="550" mass="60581">MATYIASFLMNARKWFQYHRVSGDKNLIQLSSAAESGSKDVAADESFDRAPTTRMLAIAGLIASWIFGIICVVFGSGKVLKPTISVASKNHATNHGVSYHNWPQLNISSVTGELLPLLVNTIVTLLVEGMGLIHPTTLRWALYDRLAFSSNLRIFTASDQHECLGKVSNILHAVFIIMTYAGASLMFATPPAESFCKNVSGLGGTKDQGCGDIVVLSTPSLCCLGVGLLGQAALTTWQFFDISVQTWSSNPLDTAWASISTGSRTRVAGRCMMSVHDAEVPTAPRQAQSQQQSIWKSHSEARWVMSYNWLVTWILLLIFIIVQVVLIEKDKYFKNSEERCNGCNVYLGTNWNLLGDSGSDPMSAAIIVEYSPSLYGGLWIVFAILQGTLTLALHCADLIVAVSRDEDTWRQCYAQTIRGNLRPNALIRAATSWLAVMLFLLKVVLHWLFGNAISYAYNWGVFLRPPPLLYLSIGSFLLSAFVTYVCFRRPGGEQPATFGHIQTLVNLVDVWHLELFWGDKGAARDGPEGVRHAGTASRPLEEVIQGQLYE</sequence>
<evidence type="ECO:0000256" key="1">
    <source>
        <dbReference type="SAM" id="Phobius"/>
    </source>
</evidence>
<keyword evidence="3" id="KW-1185">Reference proteome</keyword>
<accession>A0A9W4K965</accession>
<dbReference type="OrthoDB" id="2688021at2759"/>
<keyword evidence="1" id="KW-0472">Membrane</keyword>
<evidence type="ECO:0000313" key="2">
    <source>
        <dbReference type="EMBL" id="CAG8888868.1"/>
    </source>
</evidence>
<feature type="transmembrane region" description="Helical" evidence="1">
    <location>
        <begin position="170"/>
        <end position="188"/>
    </location>
</feature>
<dbReference type="EMBL" id="CAJVRC010000839">
    <property type="protein sequence ID" value="CAG8888868.1"/>
    <property type="molecule type" value="Genomic_DNA"/>
</dbReference>
<feature type="transmembrane region" description="Helical" evidence="1">
    <location>
        <begin position="468"/>
        <end position="487"/>
    </location>
</feature>
<name>A0A9W4K965_9EURO</name>
<feature type="transmembrane region" description="Helical" evidence="1">
    <location>
        <begin position="307"/>
        <end position="327"/>
    </location>
</feature>
<keyword evidence="1" id="KW-0812">Transmembrane</keyword>
<protein>
    <recommendedName>
        <fullName evidence="4">Transmembrane protein</fullName>
    </recommendedName>
</protein>
<proteinExistence type="predicted"/>
<dbReference type="AlphaFoldDB" id="A0A9W4K965"/>
<gene>
    <name evidence="2" type="ORF">PEGY_LOCUS1830</name>
</gene>
<organism evidence="2 3">
    <name type="scientific">Penicillium egyptiacum</name>
    <dbReference type="NCBI Taxonomy" id="1303716"/>
    <lineage>
        <taxon>Eukaryota</taxon>
        <taxon>Fungi</taxon>
        <taxon>Dikarya</taxon>
        <taxon>Ascomycota</taxon>
        <taxon>Pezizomycotina</taxon>
        <taxon>Eurotiomycetes</taxon>
        <taxon>Eurotiomycetidae</taxon>
        <taxon>Eurotiales</taxon>
        <taxon>Aspergillaceae</taxon>
        <taxon>Penicillium</taxon>
    </lineage>
</organism>
<feature type="transmembrane region" description="Helical" evidence="1">
    <location>
        <begin position="425"/>
        <end position="448"/>
    </location>
</feature>
<dbReference type="Proteomes" id="UP001154252">
    <property type="component" value="Unassembled WGS sequence"/>
</dbReference>